<dbReference type="AlphaFoldDB" id="A0A9P7NHN4"/>
<dbReference type="OrthoDB" id="5380370at2759"/>
<sequence length="505" mass="55819">MVRSQEYNEPDSHAQEPLDSFRAVLSFDDQDGQQPILKLGFGQDELENAPHRRNQASSRPFRVYGRPDKESVRRHHTSGDVLGAQRGRQGLILDATEESMVRLGKRQSQTLRSPKLTATCCTDSRPTMTKMVSFSSDKTASATGPEPTAAAAAAAAAATSTTTSTEAMFESLSWLERSEDLDLRLALDGQHFDLGDQHASAPTKQRGPSFRRRLSISKLPFGNRMPVTVNGPPSKDASARNSVAASPQPSAPGSPVQSHARRRSRALSLLTSNRQPISAPAPDPLTFVDPAAAHYQDPDARMKLRVYLASAHKFDEAIEFGFPSIEDVQDKAYAKGHKRAASQQESGSALDKRLPRTPDDGSSIYSDDDDDDDHDDDGEASSTEPDSPRTPLTMEKPLLLKATKENHDEECHMSTTTSREMTLRMTLTRPDLRANEEQIYGWQKMSSGRHKSSQTKDEPHLAVSLLRDGHSKESIERQFAALDQEGLFANDDGVMKRFWNRVRRA</sequence>
<gene>
    <name evidence="2" type="ORF">E4U43_003980</name>
</gene>
<comment type="caution">
    <text evidence="2">The sequence shown here is derived from an EMBL/GenBank/DDBJ whole genome shotgun (WGS) entry which is preliminary data.</text>
</comment>
<proteinExistence type="predicted"/>
<name>A0A9P7NHN4_9HYPO</name>
<feature type="region of interest" description="Disordered" evidence="1">
    <location>
        <begin position="41"/>
        <end position="76"/>
    </location>
</feature>
<evidence type="ECO:0000313" key="3">
    <source>
        <dbReference type="Proteomes" id="UP000748025"/>
    </source>
</evidence>
<feature type="compositionally biased region" description="Basic and acidic residues" evidence="1">
    <location>
        <begin position="350"/>
        <end position="359"/>
    </location>
</feature>
<protein>
    <recommendedName>
        <fullName evidence="4">Mucin</fullName>
    </recommendedName>
</protein>
<evidence type="ECO:0000313" key="2">
    <source>
        <dbReference type="EMBL" id="KAG6016263.1"/>
    </source>
</evidence>
<reference evidence="2" key="1">
    <citation type="journal article" date="2020" name="bioRxiv">
        <title>Whole genome comparisons of ergot fungi reveals the divergence and evolution of species within the genus Claviceps are the result of varying mechanisms driving genome evolution and host range expansion.</title>
        <authorList>
            <person name="Wyka S.A."/>
            <person name="Mondo S.J."/>
            <person name="Liu M."/>
            <person name="Dettman J."/>
            <person name="Nalam V."/>
            <person name="Broders K.D."/>
        </authorList>
    </citation>
    <scope>NUCLEOTIDE SEQUENCE</scope>
    <source>
        <strain evidence="2">CCC 602</strain>
    </source>
</reference>
<accession>A0A9P7NHN4</accession>
<keyword evidence="3" id="KW-1185">Reference proteome</keyword>
<organism evidence="2 3">
    <name type="scientific">Claviceps pusilla</name>
    <dbReference type="NCBI Taxonomy" id="123648"/>
    <lineage>
        <taxon>Eukaryota</taxon>
        <taxon>Fungi</taxon>
        <taxon>Dikarya</taxon>
        <taxon>Ascomycota</taxon>
        <taxon>Pezizomycotina</taxon>
        <taxon>Sordariomycetes</taxon>
        <taxon>Hypocreomycetidae</taxon>
        <taxon>Hypocreales</taxon>
        <taxon>Clavicipitaceae</taxon>
        <taxon>Claviceps</taxon>
    </lineage>
</organism>
<evidence type="ECO:0008006" key="4">
    <source>
        <dbReference type="Google" id="ProtNLM"/>
    </source>
</evidence>
<dbReference type="EMBL" id="SRPW01000261">
    <property type="protein sequence ID" value="KAG6016263.1"/>
    <property type="molecule type" value="Genomic_DNA"/>
</dbReference>
<feature type="region of interest" description="Disordered" evidence="1">
    <location>
        <begin position="221"/>
        <end position="264"/>
    </location>
</feature>
<evidence type="ECO:0000256" key="1">
    <source>
        <dbReference type="SAM" id="MobiDB-lite"/>
    </source>
</evidence>
<feature type="compositionally biased region" description="Low complexity" evidence="1">
    <location>
        <begin position="242"/>
        <end position="258"/>
    </location>
</feature>
<feature type="compositionally biased region" description="Acidic residues" evidence="1">
    <location>
        <begin position="366"/>
        <end position="379"/>
    </location>
</feature>
<feature type="region of interest" description="Disordered" evidence="1">
    <location>
        <begin position="335"/>
        <end position="394"/>
    </location>
</feature>
<dbReference type="Proteomes" id="UP000748025">
    <property type="component" value="Unassembled WGS sequence"/>
</dbReference>